<dbReference type="NCBIfam" id="TIGR03860">
    <property type="entry name" value="FMN_nitrolo"/>
    <property type="match status" value="1"/>
</dbReference>
<evidence type="ECO:0000259" key="7">
    <source>
        <dbReference type="Pfam" id="PF00296"/>
    </source>
</evidence>
<feature type="binding site" evidence="6">
    <location>
        <position position="228"/>
    </location>
    <ligand>
        <name>FMN</name>
        <dbReference type="ChEBI" id="CHEBI:58210"/>
    </ligand>
</feature>
<dbReference type="OrthoDB" id="6133319at2"/>
<dbReference type="AlphaFoldDB" id="A0A0U4XSY2"/>
<dbReference type="InterPro" id="IPR016215">
    <property type="entry name" value="NTA_MOA"/>
</dbReference>
<dbReference type="GO" id="GO:0016705">
    <property type="term" value="F:oxidoreductase activity, acting on paired donors, with incorporation or reduction of molecular oxygen"/>
    <property type="evidence" value="ECO:0007669"/>
    <property type="project" value="InterPro"/>
</dbReference>
<evidence type="ECO:0000256" key="6">
    <source>
        <dbReference type="PIRSR" id="PIRSR000337-1"/>
    </source>
</evidence>
<dbReference type="InterPro" id="IPR011251">
    <property type="entry name" value="Luciferase-like_dom"/>
</dbReference>
<evidence type="ECO:0000256" key="4">
    <source>
        <dbReference type="ARBA" id="ARBA00023033"/>
    </source>
</evidence>
<comment type="similarity">
    <text evidence="5">Belongs to the NtaA/SnaA/DszA monooxygenase family.</text>
</comment>
<dbReference type="RefSeq" id="WP_059314621.1">
    <property type="nucleotide sequence ID" value="NZ_CP013987.1"/>
</dbReference>
<accession>A0A0U4XSY2</accession>
<evidence type="ECO:0000256" key="1">
    <source>
        <dbReference type="ARBA" id="ARBA00022630"/>
    </source>
</evidence>
<feature type="binding site" evidence="6">
    <location>
        <position position="158"/>
    </location>
    <ligand>
        <name>FMN</name>
        <dbReference type="ChEBI" id="CHEBI:58210"/>
    </ligand>
</feature>
<feature type="binding site" evidence="6">
    <location>
        <position position="104"/>
    </location>
    <ligand>
        <name>FMN</name>
        <dbReference type="ChEBI" id="CHEBI:58210"/>
    </ligand>
</feature>
<dbReference type="PANTHER" id="PTHR30011">
    <property type="entry name" value="ALKANESULFONATE MONOOXYGENASE-RELATED"/>
    <property type="match status" value="1"/>
</dbReference>
<evidence type="ECO:0000256" key="5">
    <source>
        <dbReference type="ARBA" id="ARBA00033748"/>
    </source>
</evidence>
<evidence type="ECO:0000313" key="9">
    <source>
        <dbReference type="Proteomes" id="UP000064137"/>
    </source>
</evidence>
<feature type="binding site" evidence="6">
    <location>
        <position position="154"/>
    </location>
    <ligand>
        <name>FMN</name>
        <dbReference type="ChEBI" id="CHEBI:58210"/>
    </ligand>
</feature>
<dbReference type="Pfam" id="PF00296">
    <property type="entry name" value="Bac_luciferase"/>
    <property type="match status" value="1"/>
</dbReference>
<dbReference type="Proteomes" id="UP000064137">
    <property type="component" value="Chromosome"/>
</dbReference>
<dbReference type="SUPFAM" id="SSF51679">
    <property type="entry name" value="Bacterial luciferase-like"/>
    <property type="match status" value="1"/>
</dbReference>
<feature type="binding site" evidence="6">
    <location>
        <position position="229"/>
    </location>
    <ligand>
        <name>FMN</name>
        <dbReference type="ChEBI" id="CHEBI:58210"/>
    </ligand>
</feature>
<dbReference type="InterPro" id="IPR036661">
    <property type="entry name" value="Luciferase-like_sf"/>
</dbReference>
<dbReference type="Gene3D" id="3.20.20.30">
    <property type="entry name" value="Luciferase-like domain"/>
    <property type="match status" value="1"/>
</dbReference>
<dbReference type="GO" id="GO:0004497">
    <property type="term" value="F:monooxygenase activity"/>
    <property type="evidence" value="ECO:0007669"/>
    <property type="project" value="UniProtKB-KW"/>
</dbReference>
<sequence length="441" mass="48786">MSRQLHLAGFLLAGPVVHSHAIWRHPETQGDFLDPDYYVRAAKALEEGLFDFLFFADRLAVGDQLGGSRETALRLGAQDATRLDPLPLLSYLVAHTRHLGLGCTRSTTYYEPAHVARAFATLDHLSRGRAAWNIVTSMNDSEGRLFGRERHLEHDLRYDRADEFVEVALKLWRSWGPGALRLDREGGVLADPAQVRALDHQGDWFRVEGPLNISRSPQGRPVLIQAGSSGRGRRFGARWAEAIFTIQPNLAAMRTFRDDVRRQVLEQGRSPDRCKILTSVMPFIGGSEAEARAKQERHNALAQPEVGLITLCSQLNIDLSRFTLDTALGEVAEVGDLPLAAAEKLLALGRRTTLAELGRSYAASVRVPQLVGTAAQIADQLAEWFEAGGCDGFVISPGYLPGSFVEFSESVVPHLQRRGLFRRQYQGTTLRDHLGLGPLED</sequence>
<dbReference type="PIRSF" id="PIRSF000337">
    <property type="entry name" value="NTA_MOA"/>
    <property type="match status" value="1"/>
</dbReference>
<dbReference type="KEGG" id="por:APT59_09500"/>
<dbReference type="EMBL" id="CP013987">
    <property type="protein sequence ID" value="ALZ84425.1"/>
    <property type="molecule type" value="Genomic_DNA"/>
</dbReference>
<dbReference type="InterPro" id="IPR051260">
    <property type="entry name" value="Diverse_substr_monoxygenases"/>
</dbReference>
<feature type="binding site" evidence="6">
    <location>
        <position position="57"/>
    </location>
    <ligand>
        <name>FMN</name>
        <dbReference type="ChEBI" id="CHEBI:58210"/>
    </ligand>
</feature>
<feature type="domain" description="Luciferase-like" evidence="7">
    <location>
        <begin position="24"/>
        <end position="388"/>
    </location>
</feature>
<reference evidence="8 9" key="1">
    <citation type="submission" date="2016-01" db="EMBL/GenBank/DDBJ databases">
        <title>Annotation of Pseudomonas oryzihabitans USDA-ARS-USMARC-56511.</title>
        <authorList>
            <person name="Harhay G.P."/>
            <person name="Harhay D.M."/>
            <person name="Smith T.P.L."/>
            <person name="Bono J.L."/>
            <person name="Heaton M.P."/>
            <person name="Clawson M.L."/>
            <person name="Chitko-Mckown C.G."/>
            <person name="Capik S.F."/>
            <person name="DeDonder K.D."/>
            <person name="Apley M.D."/>
            <person name="Lubbers B.V."/>
            <person name="White B.J."/>
            <person name="Larson R.L."/>
        </authorList>
    </citation>
    <scope>NUCLEOTIDE SEQUENCE [LARGE SCALE GENOMIC DNA]</scope>
    <source>
        <strain evidence="8 9">USDA-ARS-USMARC-56511</strain>
    </source>
</reference>
<gene>
    <name evidence="8" type="ORF">APT59_09500</name>
</gene>
<proteinExistence type="inferred from homology"/>
<organism evidence="8 9">
    <name type="scientific">Pseudomonas oryzihabitans</name>
    <dbReference type="NCBI Taxonomy" id="47885"/>
    <lineage>
        <taxon>Bacteria</taxon>
        <taxon>Pseudomonadati</taxon>
        <taxon>Pseudomonadota</taxon>
        <taxon>Gammaproteobacteria</taxon>
        <taxon>Pseudomonadales</taxon>
        <taxon>Pseudomonadaceae</taxon>
        <taxon>Pseudomonas</taxon>
    </lineage>
</organism>
<keyword evidence="3" id="KW-0560">Oxidoreductase</keyword>
<name>A0A0U4XSY2_9PSED</name>
<evidence type="ECO:0000313" key="8">
    <source>
        <dbReference type="EMBL" id="ALZ84425.1"/>
    </source>
</evidence>
<evidence type="ECO:0000256" key="2">
    <source>
        <dbReference type="ARBA" id="ARBA00022643"/>
    </source>
</evidence>
<keyword evidence="2 6" id="KW-0288">FMN</keyword>
<evidence type="ECO:0000256" key="3">
    <source>
        <dbReference type="ARBA" id="ARBA00023002"/>
    </source>
</evidence>
<keyword evidence="1 6" id="KW-0285">Flavoprotein</keyword>
<dbReference type="CDD" id="cd01095">
    <property type="entry name" value="Nitrilotriacetate_monoxgenase"/>
    <property type="match status" value="1"/>
</dbReference>
<protein>
    <submittedName>
        <fullName evidence="8">Monooxygenase</fullName>
    </submittedName>
</protein>
<keyword evidence="4 8" id="KW-0503">Monooxygenase</keyword>
<dbReference type="PANTHER" id="PTHR30011:SF16">
    <property type="entry name" value="C2H2 FINGER DOMAIN TRANSCRIPTION FACTOR (EUROFUNG)-RELATED"/>
    <property type="match status" value="1"/>
</dbReference>